<dbReference type="PRINTS" id="PR00423">
    <property type="entry name" value="CELLDVISFTSZ"/>
</dbReference>
<feature type="binding site" evidence="4">
    <location>
        <position position="184"/>
    </location>
    <ligand>
        <name>GTP</name>
        <dbReference type="ChEBI" id="CHEBI:37565"/>
    </ligand>
</feature>
<dbReference type="Pfam" id="PF12327">
    <property type="entry name" value="FtsZ_C"/>
    <property type="match status" value="1"/>
</dbReference>
<evidence type="ECO:0000256" key="3">
    <source>
        <dbReference type="ARBA" id="ARBA00023134"/>
    </source>
</evidence>
<evidence type="ECO:0000256" key="1">
    <source>
        <dbReference type="ARBA" id="ARBA00009690"/>
    </source>
</evidence>
<dbReference type="InterPro" id="IPR024757">
    <property type="entry name" value="FtsZ_C"/>
</dbReference>
<dbReference type="InterPro" id="IPR008280">
    <property type="entry name" value="Tub_FtsZ_C"/>
</dbReference>
<feature type="compositionally biased region" description="Polar residues" evidence="7">
    <location>
        <begin position="332"/>
        <end position="345"/>
    </location>
</feature>
<dbReference type="SUPFAM" id="SSF55307">
    <property type="entry name" value="Tubulin C-terminal domain-like"/>
    <property type="match status" value="1"/>
</dbReference>
<comment type="similarity">
    <text evidence="1 4 6">Belongs to the FtsZ family.</text>
</comment>
<sequence>MNEENEVYETKGTKIKIIGIGGAGGNAINDMISSNIIGVDYVAINTDEQDLKGSKAKTKIALGHLGAGGNPEVSRAAAEDNAQDIKKVIKGQDMVFITAGMGGGTGTGAAPVVAKLAKEEGILTVAIVTKPFRFEGKKRIQSAEKGLDELKKYVDTLIVIPNQKLLDLEGAKQKPFKEHLKTSNNILTYGVKGISELITKEGIINLDFSDVKSIMEDSGVALFGFVESNEGESVEDIVERTVTNPLLEKDIKGATKILVNVTSGDNVTMDDVIKIQELISQKACGTDSDVENLIFGAIYEQDRTNIVLSVIATGFDAENNEEEKKEEETMNNLFNTENSDENSFLPNFDGYKL</sequence>
<dbReference type="RefSeq" id="WP_066728160.1">
    <property type="nucleotide sequence ID" value="NZ_CAMYDT010000001.1"/>
</dbReference>
<keyword evidence="3 4" id="KW-0342">GTP-binding</keyword>
<dbReference type="InterPro" id="IPR020805">
    <property type="entry name" value="Cell_div_FtsZ_CS"/>
</dbReference>
<dbReference type="InterPro" id="IPR018316">
    <property type="entry name" value="Tubulin/FtsZ_2-layer-sand-dom"/>
</dbReference>
<feature type="binding site" evidence="4">
    <location>
        <position position="135"/>
    </location>
    <ligand>
        <name>GTP</name>
        <dbReference type="ChEBI" id="CHEBI:37565"/>
    </ligand>
</feature>
<dbReference type="PROSITE" id="PS01135">
    <property type="entry name" value="FTSZ_2"/>
    <property type="match status" value="1"/>
</dbReference>
<dbReference type="SUPFAM" id="SSF52490">
    <property type="entry name" value="Tubulin nucleotide-binding domain-like"/>
    <property type="match status" value="1"/>
</dbReference>
<feature type="domain" description="Tubulin/FtsZ 2-layer sandwich" evidence="9">
    <location>
        <begin position="204"/>
        <end position="324"/>
    </location>
</feature>
<dbReference type="EMBL" id="JASSPP010000002">
    <property type="protein sequence ID" value="MDK9580288.1"/>
    <property type="molecule type" value="Genomic_DNA"/>
</dbReference>
<feature type="binding site" evidence="4">
    <location>
        <begin position="22"/>
        <end position="26"/>
    </location>
    <ligand>
        <name>GTP</name>
        <dbReference type="ChEBI" id="CHEBI:37565"/>
    </ligand>
</feature>
<feature type="domain" description="Tubulin/FtsZ GTPase" evidence="8">
    <location>
        <begin position="14"/>
        <end position="202"/>
    </location>
</feature>
<organism evidence="10 11">
    <name type="scientific">Sneathia sanguinegens</name>
    <dbReference type="NCBI Taxonomy" id="40543"/>
    <lineage>
        <taxon>Bacteria</taxon>
        <taxon>Fusobacteriati</taxon>
        <taxon>Fusobacteriota</taxon>
        <taxon>Fusobacteriia</taxon>
        <taxon>Fusobacteriales</taxon>
        <taxon>Leptotrichiaceae</taxon>
        <taxon>Sneathia</taxon>
    </lineage>
</organism>
<dbReference type="InterPro" id="IPR045061">
    <property type="entry name" value="FtsZ/CetZ"/>
</dbReference>
<proteinExistence type="inferred from homology"/>
<dbReference type="InterPro" id="IPR003008">
    <property type="entry name" value="Tubulin_FtsZ_GTPase"/>
</dbReference>
<dbReference type="Gene3D" id="3.40.50.1440">
    <property type="entry name" value="Tubulin/FtsZ, GTPase domain"/>
    <property type="match status" value="1"/>
</dbReference>
<feature type="binding site" evidence="4">
    <location>
        <position position="139"/>
    </location>
    <ligand>
        <name>GTP</name>
        <dbReference type="ChEBI" id="CHEBI:37565"/>
    </ligand>
</feature>
<protein>
    <recommendedName>
        <fullName evidence="4 5">Cell division protein FtsZ</fullName>
    </recommendedName>
</protein>
<comment type="caution">
    <text evidence="10">The sequence shown here is derived from an EMBL/GenBank/DDBJ whole genome shotgun (WGS) entry which is preliminary data.</text>
</comment>
<dbReference type="PANTHER" id="PTHR30314">
    <property type="entry name" value="CELL DIVISION PROTEIN FTSZ-RELATED"/>
    <property type="match status" value="1"/>
</dbReference>
<keyword evidence="4 6" id="KW-0131">Cell cycle</keyword>
<name>A0ABT7HIE3_9FUSO</name>
<dbReference type="InterPro" id="IPR036525">
    <property type="entry name" value="Tubulin/FtsZ_GTPase_sf"/>
</dbReference>
<accession>A0ABT7HIE3</accession>
<dbReference type="SMART" id="SM00864">
    <property type="entry name" value="Tubulin"/>
    <property type="match status" value="1"/>
</dbReference>
<dbReference type="Pfam" id="PF00091">
    <property type="entry name" value="Tubulin"/>
    <property type="match status" value="1"/>
</dbReference>
<evidence type="ECO:0000313" key="10">
    <source>
        <dbReference type="EMBL" id="MDK9580288.1"/>
    </source>
</evidence>
<keyword evidence="11" id="KW-1185">Reference proteome</keyword>
<dbReference type="CDD" id="cd02201">
    <property type="entry name" value="FtsZ_type1"/>
    <property type="match status" value="1"/>
</dbReference>
<evidence type="ECO:0000313" key="11">
    <source>
        <dbReference type="Proteomes" id="UP001225134"/>
    </source>
</evidence>
<evidence type="ECO:0000259" key="9">
    <source>
        <dbReference type="SMART" id="SM00865"/>
    </source>
</evidence>
<dbReference type="InterPro" id="IPR000158">
    <property type="entry name" value="Cell_div_FtsZ"/>
</dbReference>
<evidence type="ECO:0000256" key="2">
    <source>
        <dbReference type="ARBA" id="ARBA00022741"/>
    </source>
</evidence>
<evidence type="ECO:0000256" key="4">
    <source>
        <dbReference type="HAMAP-Rule" id="MF_00909"/>
    </source>
</evidence>
<evidence type="ECO:0000256" key="7">
    <source>
        <dbReference type="SAM" id="MobiDB-lite"/>
    </source>
</evidence>
<comment type="subunit">
    <text evidence="4">Homodimer. Polymerizes to form a dynamic ring structure in a strictly GTP-dependent manner. Interacts directly with several other division proteins.</text>
</comment>
<dbReference type="Proteomes" id="UP001225134">
    <property type="component" value="Unassembled WGS sequence"/>
</dbReference>
<evidence type="ECO:0000256" key="5">
    <source>
        <dbReference type="NCBIfam" id="TIGR00065"/>
    </source>
</evidence>
<keyword evidence="4" id="KW-0963">Cytoplasm</keyword>
<gene>
    <name evidence="4 10" type="primary">ftsZ</name>
    <name evidence="10" type="ORF">QQA45_01980</name>
</gene>
<dbReference type="InterPro" id="IPR037103">
    <property type="entry name" value="Tubulin/FtsZ-like_C"/>
</dbReference>
<evidence type="ECO:0000256" key="6">
    <source>
        <dbReference type="RuleBase" id="RU000631"/>
    </source>
</evidence>
<comment type="function">
    <text evidence="4 6">Essential cell division protein that forms a contractile ring structure (Z ring) at the future cell division site. The regulation of the ring assembly controls the timing and the location of cell division. One of the functions of the FtsZ ring is to recruit other cell division proteins to the septum to produce a new cell wall between the dividing cells. Binds GTP and shows GTPase activity.</text>
</comment>
<feature type="region of interest" description="Disordered" evidence="7">
    <location>
        <begin position="332"/>
        <end position="353"/>
    </location>
</feature>
<dbReference type="PANTHER" id="PTHR30314:SF3">
    <property type="entry name" value="MITOCHONDRIAL DIVISION PROTEIN FSZA"/>
    <property type="match status" value="1"/>
</dbReference>
<feature type="binding site" evidence="4">
    <location>
        <begin position="104"/>
        <end position="106"/>
    </location>
    <ligand>
        <name>GTP</name>
        <dbReference type="ChEBI" id="CHEBI:37565"/>
    </ligand>
</feature>
<dbReference type="GO" id="GO:0051301">
    <property type="term" value="P:cell division"/>
    <property type="evidence" value="ECO:0007669"/>
    <property type="project" value="UniProtKB-KW"/>
</dbReference>
<dbReference type="NCBIfam" id="TIGR00065">
    <property type="entry name" value="ftsZ"/>
    <property type="match status" value="1"/>
</dbReference>
<dbReference type="Gene3D" id="3.30.1330.20">
    <property type="entry name" value="Tubulin/FtsZ, C-terminal domain"/>
    <property type="match status" value="1"/>
</dbReference>
<comment type="subcellular location">
    <subcellularLocation>
        <location evidence="4">Cytoplasm</location>
    </subcellularLocation>
    <text evidence="4">Assembles at midcell at the inner surface of the cytoplasmic membrane.</text>
</comment>
<keyword evidence="4 6" id="KW-0132">Cell division</keyword>
<keyword evidence="4 6" id="KW-0717">Septation</keyword>
<reference evidence="10 11" key="1">
    <citation type="submission" date="2023-06" db="EMBL/GenBank/DDBJ databases">
        <title>Antibody response to the Sneathia vaginalis cytopathogenic toxin A during pregnancy.</title>
        <authorList>
            <person name="Mccoy Z.T."/>
            <person name="Serrano M.G."/>
            <person name="Spaine K."/>
            <person name="Edwards D.J."/>
            <person name="Buck G.A."/>
            <person name="Jefferson K."/>
        </authorList>
    </citation>
    <scope>NUCLEOTIDE SEQUENCE [LARGE SCALE GENOMIC DNA]</scope>
    <source>
        <strain evidence="10 11">CCUG 42621</strain>
    </source>
</reference>
<keyword evidence="2 4" id="KW-0547">Nucleotide-binding</keyword>
<evidence type="ECO:0000259" key="8">
    <source>
        <dbReference type="SMART" id="SM00864"/>
    </source>
</evidence>
<dbReference type="HAMAP" id="MF_00909">
    <property type="entry name" value="FtsZ"/>
    <property type="match status" value="1"/>
</dbReference>
<dbReference type="SMART" id="SM00865">
    <property type="entry name" value="Tubulin_C"/>
    <property type="match status" value="1"/>
</dbReference>